<dbReference type="WBParaSite" id="HPLM_0001372301-mRNA-1">
    <property type="protein sequence ID" value="HPLM_0001372301-mRNA-1"/>
    <property type="gene ID" value="HPLM_0001372301"/>
</dbReference>
<organism evidence="1">
    <name type="scientific">Haemonchus placei</name>
    <name type="common">Barber's pole worm</name>
    <dbReference type="NCBI Taxonomy" id="6290"/>
    <lineage>
        <taxon>Eukaryota</taxon>
        <taxon>Metazoa</taxon>
        <taxon>Ecdysozoa</taxon>
        <taxon>Nematoda</taxon>
        <taxon>Chromadorea</taxon>
        <taxon>Rhabditida</taxon>
        <taxon>Rhabditina</taxon>
        <taxon>Rhabditomorpha</taxon>
        <taxon>Strongyloidea</taxon>
        <taxon>Trichostrongylidae</taxon>
        <taxon>Haemonchus</taxon>
    </lineage>
</organism>
<proteinExistence type="predicted"/>
<reference evidence="1" key="1">
    <citation type="submission" date="2017-02" db="UniProtKB">
        <authorList>
            <consortium name="WormBaseParasite"/>
        </authorList>
    </citation>
    <scope>IDENTIFICATION</scope>
</reference>
<sequence>LTKSSSTQSQQDCQAKMINEANNQYRGSEDVDSRGALRNWLAVRFLYQRRSEP</sequence>
<name>A0A0N4WQL2_HAEPC</name>
<accession>A0A0N4WQL2</accession>
<evidence type="ECO:0000313" key="1">
    <source>
        <dbReference type="WBParaSite" id="HPLM_0001372301-mRNA-1"/>
    </source>
</evidence>
<dbReference type="AlphaFoldDB" id="A0A0N4WQL2"/>
<protein>
    <submittedName>
        <fullName evidence="1">Pecanex-like protein</fullName>
    </submittedName>
</protein>